<keyword evidence="3" id="KW-1185">Reference proteome</keyword>
<dbReference type="OrthoDB" id="191037at2759"/>
<sequence>MSLQSTHFLNLEKSLNDFPEDLRKALSKIITKEGYVCCNVTKRALSTKGGNFLGILHAVDIKGTTNEGEKEINIFVKQANIMNKINAISIADIYSNEVYVYSELAKVFTYLQNEASIPDNERFKMANSYNESNDKAIILENLVTKGYKSFNRLEVMSLKFAELSVEQLAKFHGLSFVMQRKRPDFYEKRIKNKKWPVKFDSDWNVFITNICNKAIEVLDSKVQGKVKKLLPTFGETYRRYLNDNAPVWVLCHGDVKVNNIMMKEINSEITEVMLLDYQFIYHGCPINDFIYFIFSSTDQKLRREHLGHLKCLYYESLKNFLEYFNMDVELIFPRKLFEQIYEDRLDYGLLIGLYLSYFMFVPEDELPDTENIAMADVVFNPSDKCKKWVRELIDDFILWGYL</sequence>
<evidence type="ECO:0000313" key="3">
    <source>
        <dbReference type="Proteomes" id="UP000691718"/>
    </source>
</evidence>
<evidence type="ECO:0000259" key="1">
    <source>
        <dbReference type="SMART" id="SM00587"/>
    </source>
</evidence>
<dbReference type="PANTHER" id="PTHR11012">
    <property type="entry name" value="PROTEIN KINASE-LIKE DOMAIN-CONTAINING"/>
    <property type="match status" value="1"/>
</dbReference>
<dbReference type="Proteomes" id="UP000691718">
    <property type="component" value="Unassembled WGS sequence"/>
</dbReference>
<organism evidence="2 3">
    <name type="scientific">Parnassius apollo</name>
    <name type="common">Apollo butterfly</name>
    <name type="synonym">Papilio apollo</name>
    <dbReference type="NCBI Taxonomy" id="110799"/>
    <lineage>
        <taxon>Eukaryota</taxon>
        <taxon>Metazoa</taxon>
        <taxon>Ecdysozoa</taxon>
        <taxon>Arthropoda</taxon>
        <taxon>Hexapoda</taxon>
        <taxon>Insecta</taxon>
        <taxon>Pterygota</taxon>
        <taxon>Neoptera</taxon>
        <taxon>Endopterygota</taxon>
        <taxon>Lepidoptera</taxon>
        <taxon>Glossata</taxon>
        <taxon>Ditrysia</taxon>
        <taxon>Papilionoidea</taxon>
        <taxon>Papilionidae</taxon>
        <taxon>Parnassiinae</taxon>
        <taxon>Parnassini</taxon>
        <taxon>Parnassius</taxon>
        <taxon>Parnassius</taxon>
    </lineage>
</organism>
<reference evidence="2" key="1">
    <citation type="submission" date="2021-04" db="EMBL/GenBank/DDBJ databases">
        <authorList>
            <person name="Tunstrom K."/>
        </authorList>
    </citation>
    <scope>NUCLEOTIDE SEQUENCE</scope>
</reference>
<accession>A0A8S3W8Q4</accession>
<proteinExistence type="predicted"/>
<dbReference type="AlphaFoldDB" id="A0A8S3W8Q4"/>
<dbReference type="InterPro" id="IPR015897">
    <property type="entry name" value="CHK_kinase-like"/>
</dbReference>
<dbReference type="SMART" id="SM00587">
    <property type="entry name" value="CHK"/>
    <property type="match status" value="1"/>
</dbReference>
<gene>
    <name evidence="2" type="ORF">PAPOLLO_LOCUS3303</name>
</gene>
<evidence type="ECO:0000313" key="2">
    <source>
        <dbReference type="EMBL" id="CAG4946402.1"/>
    </source>
</evidence>
<dbReference type="PANTHER" id="PTHR11012:SF30">
    <property type="entry name" value="PROTEIN KINASE-LIKE DOMAIN-CONTAINING"/>
    <property type="match status" value="1"/>
</dbReference>
<feature type="domain" description="CHK kinase-like" evidence="1">
    <location>
        <begin position="137"/>
        <end position="323"/>
    </location>
</feature>
<comment type="caution">
    <text evidence="2">The sequence shown here is derived from an EMBL/GenBank/DDBJ whole genome shotgun (WGS) entry which is preliminary data.</text>
</comment>
<dbReference type="EMBL" id="CAJQZP010000212">
    <property type="protein sequence ID" value="CAG4946402.1"/>
    <property type="molecule type" value="Genomic_DNA"/>
</dbReference>
<protein>
    <submittedName>
        <fullName evidence="2">(apollo) hypothetical protein</fullName>
    </submittedName>
</protein>
<dbReference type="InterPro" id="IPR004119">
    <property type="entry name" value="EcKL"/>
</dbReference>
<dbReference type="Pfam" id="PF02958">
    <property type="entry name" value="EcKL"/>
    <property type="match status" value="1"/>
</dbReference>
<name>A0A8S3W8Q4_PARAO</name>